<dbReference type="Pfam" id="PF13614">
    <property type="entry name" value="AAA_31"/>
    <property type="match status" value="1"/>
</dbReference>
<evidence type="ECO:0000313" key="3">
    <source>
        <dbReference type="Proteomes" id="UP000183469"/>
    </source>
</evidence>
<feature type="domain" description="AAA" evidence="1">
    <location>
        <begin position="3"/>
        <end position="205"/>
    </location>
</feature>
<accession>A0A1H4A6F9</accession>
<dbReference type="EMBL" id="FNQG01000014">
    <property type="protein sequence ID" value="SEA31713.1"/>
    <property type="molecule type" value="Genomic_DNA"/>
</dbReference>
<dbReference type="PANTHER" id="PTHR13696:SF99">
    <property type="entry name" value="COBYRINIC ACID AC-DIAMIDE SYNTHASE"/>
    <property type="match status" value="1"/>
</dbReference>
<dbReference type="AlphaFoldDB" id="A0A1H4A6F9"/>
<evidence type="ECO:0000259" key="1">
    <source>
        <dbReference type="Pfam" id="PF13614"/>
    </source>
</evidence>
<evidence type="ECO:0000313" key="2">
    <source>
        <dbReference type="EMBL" id="SEA31713.1"/>
    </source>
</evidence>
<sequence>MNTKVITIANPTRDVGKTTSTAAIGDILARKMNKRVLVIDTTSPGDLSCRFGCSPSNHANPTLDILLSEELNAQKEQRVGDLDLTPFILKGIMYQKKENVFTLKKASKYEHLSIICSSPELNFVYNLMDYDDNSIITNLLEHLKNCNEFDYILIDTPPSYTLRNIRDHFIAGSDYLLIPLVPSKNSLAGVERLVNSFVRISKHSKIQKGNSLQLLGLFFCNVSCKDEVDIDSYVMDNIAVDKSSFFRTSIPQSTDIINYGNVDAPITVLFPDSSASSKYVSLVEEMLSRIDNKENTT</sequence>
<dbReference type="RefSeq" id="WP_074673359.1">
    <property type="nucleotide sequence ID" value="NZ_FNQG01000014.1"/>
</dbReference>
<proteinExistence type="predicted"/>
<dbReference type="InterPro" id="IPR050678">
    <property type="entry name" value="DNA_Partitioning_ATPase"/>
</dbReference>
<dbReference type="InterPro" id="IPR025669">
    <property type="entry name" value="AAA_dom"/>
</dbReference>
<protein>
    <submittedName>
        <fullName evidence="2">Cellulose biosynthesis protein BcsQ</fullName>
    </submittedName>
</protein>
<dbReference type="InterPro" id="IPR027417">
    <property type="entry name" value="P-loop_NTPase"/>
</dbReference>
<dbReference type="PANTHER" id="PTHR13696">
    <property type="entry name" value="P-LOOP CONTAINING NUCLEOSIDE TRIPHOSPHATE HYDROLASE"/>
    <property type="match status" value="1"/>
</dbReference>
<name>A0A1H4A6F9_SELRU</name>
<dbReference type="Gene3D" id="3.40.50.300">
    <property type="entry name" value="P-loop containing nucleotide triphosphate hydrolases"/>
    <property type="match status" value="1"/>
</dbReference>
<organism evidence="2 3">
    <name type="scientific">Selenomonas ruminantium</name>
    <dbReference type="NCBI Taxonomy" id="971"/>
    <lineage>
        <taxon>Bacteria</taxon>
        <taxon>Bacillati</taxon>
        <taxon>Bacillota</taxon>
        <taxon>Negativicutes</taxon>
        <taxon>Selenomonadales</taxon>
        <taxon>Selenomonadaceae</taxon>
        <taxon>Selenomonas</taxon>
    </lineage>
</organism>
<dbReference type="CDD" id="cd02042">
    <property type="entry name" value="ParAB_family"/>
    <property type="match status" value="1"/>
</dbReference>
<gene>
    <name evidence="2" type="ORF">SAMN05660648_02766</name>
</gene>
<dbReference type="Proteomes" id="UP000183469">
    <property type="component" value="Unassembled WGS sequence"/>
</dbReference>
<reference evidence="2 3" key="1">
    <citation type="submission" date="2016-10" db="EMBL/GenBank/DDBJ databases">
        <authorList>
            <person name="de Groot N.N."/>
        </authorList>
    </citation>
    <scope>NUCLEOTIDE SEQUENCE [LARGE SCALE GENOMIC DNA]</scope>
    <source>
        <strain evidence="2 3">DSM 2872</strain>
    </source>
</reference>
<dbReference type="SUPFAM" id="SSF52540">
    <property type="entry name" value="P-loop containing nucleoside triphosphate hydrolases"/>
    <property type="match status" value="1"/>
</dbReference>